<dbReference type="AlphaFoldDB" id="A0A9X0C0I4"/>
<sequence>METLYPITSLTTEIELSTNEMRPPLLRAYREQINKTIAITNDILSFKKEIEKKKTSNLVFLIYFELVNESWRLKAKVLALTEEHLHRFVEAWDFYAIGFLHWRCEGRGNLPYFYGLDVKAHLADQLSSLVTPRYGLDAFLQEDGTFIVSLNDNFS</sequence>
<dbReference type="Pfam" id="PF19086">
    <property type="entry name" value="Terpene_syn_C_2"/>
    <property type="match status" value="1"/>
</dbReference>
<gene>
    <name evidence="1" type="ORF">N7539_002254</name>
</gene>
<evidence type="ECO:0008006" key="3">
    <source>
        <dbReference type="Google" id="ProtNLM"/>
    </source>
</evidence>
<dbReference type="Proteomes" id="UP001148312">
    <property type="component" value="Unassembled WGS sequence"/>
</dbReference>
<protein>
    <recommendedName>
        <fullName evidence="3">Terpene synthase</fullName>
    </recommendedName>
</protein>
<keyword evidence="2" id="KW-1185">Reference proteome</keyword>
<reference evidence="1" key="1">
    <citation type="submission" date="2022-12" db="EMBL/GenBank/DDBJ databases">
        <authorList>
            <person name="Petersen C."/>
        </authorList>
    </citation>
    <scope>NUCLEOTIDE SEQUENCE</scope>
    <source>
        <strain evidence="1">IBT 30728</strain>
    </source>
</reference>
<evidence type="ECO:0000313" key="1">
    <source>
        <dbReference type="EMBL" id="KAJ5493508.1"/>
    </source>
</evidence>
<evidence type="ECO:0000313" key="2">
    <source>
        <dbReference type="Proteomes" id="UP001148312"/>
    </source>
</evidence>
<dbReference type="RefSeq" id="XP_056793888.1">
    <property type="nucleotide sequence ID" value="XM_056931857.1"/>
</dbReference>
<name>A0A9X0C0I4_9EURO</name>
<accession>A0A9X0C0I4</accession>
<comment type="caution">
    <text evidence="1">The sequence shown here is derived from an EMBL/GenBank/DDBJ whole genome shotgun (WGS) entry which is preliminary data.</text>
</comment>
<dbReference type="EMBL" id="JAPWDQ010000002">
    <property type="protein sequence ID" value="KAJ5493508.1"/>
    <property type="molecule type" value="Genomic_DNA"/>
</dbReference>
<reference evidence="1" key="2">
    <citation type="journal article" date="2023" name="IMA Fungus">
        <title>Comparative genomic study of the Penicillium genus elucidates a diverse pangenome and 15 lateral gene transfer events.</title>
        <authorList>
            <person name="Petersen C."/>
            <person name="Sorensen T."/>
            <person name="Nielsen M.R."/>
            <person name="Sondergaard T.E."/>
            <person name="Sorensen J.L."/>
            <person name="Fitzpatrick D.A."/>
            <person name="Frisvad J.C."/>
            <person name="Nielsen K.L."/>
        </authorList>
    </citation>
    <scope>NUCLEOTIDE SEQUENCE</scope>
    <source>
        <strain evidence="1">IBT 30728</strain>
    </source>
</reference>
<organism evidence="1 2">
    <name type="scientific">Penicillium diatomitis</name>
    <dbReference type="NCBI Taxonomy" id="2819901"/>
    <lineage>
        <taxon>Eukaryota</taxon>
        <taxon>Fungi</taxon>
        <taxon>Dikarya</taxon>
        <taxon>Ascomycota</taxon>
        <taxon>Pezizomycotina</taxon>
        <taxon>Eurotiomycetes</taxon>
        <taxon>Eurotiomycetidae</taxon>
        <taxon>Eurotiales</taxon>
        <taxon>Aspergillaceae</taxon>
        <taxon>Penicillium</taxon>
    </lineage>
</organism>
<dbReference type="InterPro" id="IPR008949">
    <property type="entry name" value="Isoprenoid_synthase_dom_sf"/>
</dbReference>
<dbReference type="GeneID" id="81622106"/>
<dbReference type="Gene3D" id="1.10.600.10">
    <property type="entry name" value="Farnesyl Diphosphate Synthase"/>
    <property type="match status" value="1"/>
</dbReference>
<proteinExistence type="predicted"/>
<dbReference type="SUPFAM" id="SSF48576">
    <property type="entry name" value="Terpenoid synthases"/>
    <property type="match status" value="1"/>
</dbReference>